<dbReference type="InterPro" id="IPR021514">
    <property type="entry name" value="DUF3176"/>
</dbReference>
<evidence type="ECO:0000313" key="3">
    <source>
        <dbReference type="EMBL" id="KAF7189636.1"/>
    </source>
</evidence>
<feature type="transmembrane region" description="Helical" evidence="2">
    <location>
        <begin position="102"/>
        <end position="122"/>
    </location>
</feature>
<feature type="transmembrane region" description="Helical" evidence="2">
    <location>
        <begin position="62"/>
        <end position="82"/>
    </location>
</feature>
<reference evidence="3" key="1">
    <citation type="submission" date="2020-04" db="EMBL/GenBank/DDBJ databases">
        <title>Draft genome resource of the tomato pathogen Pseudocercospora fuligena.</title>
        <authorList>
            <person name="Zaccaron A."/>
        </authorList>
    </citation>
    <scope>NUCLEOTIDE SEQUENCE</scope>
    <source>
        <strain evidence="3">PF001</strain>
    </source>
</reference>
<keyword evidence="2" id="KW-0472">Membrane</keyword>
<evidence type="ECO:0000256" key="1">
    <source>
        <dbReference type="SAM" id="MobiDB-lite"/>
    </source>
</evidence>
<keyword evidence="2" id="KW-1133">Transmembrane helix</keyword>
<proteinExistence type="predicted"/>
<dbReference type="EMBL" id="JABCIY010000183">
    <property type="protein sequence ID" value="KAF7189636.1"/>
    <property type="molecule type" value="Genomic_DNA"/>
</dbReference>
<accession>A0A8H6RGH5</accession>
<dbReference type="AlphaFoldDB" id="A0A8H6RGH5"/>
<dbReference type="PANTHER" id="PTHR35394">
    <property type="entry name" value="DUF3176 DOMAIN-CONTAINING PROTEIN"/>
    <property type="match status" value="1"/>
</dbReference>
<dbReference type="OrthoDB" id="5242705at2759"/>
<organism evidence="3 4">
    <name type="scientific">Pseudocercospora fuligena</name>
    <dbReference type="NCBI Taxonomy" id="685502"/>
    <lineage>
        <taxon>Eukaryota</taxon>
        <taxon>Fungi</taxon>
        <taxon>Dikarya</taxon>
        <taxon>Ascomycota</taxon>
        <taxon>Pezizomycotina</taxon>
        <taxon>Dothideomycetes</taxon>
        <taxon>Dothideomycetidae</taxon>
        <taxon>Mycosphaerellales</taxon>
        <taxon>Mycosphaerellaceae</taxon>
        <taxon>Pseudocercospora</taxon>
    </lineage>
</organism>
<keyword evidence="2" id="KW-0812">Transmembrane</keyword>
<name>A0A8H6RGH5_9PEZI</name>
<protein>
    <submittedName>
        <fullName evidence="3">Uncharacterized protein</fullName>
    </submittedName>
</protein>
<dbReference type="PANTHER" id="PTHR35394:SF5">
    <property type="entry name" value="DUF3176 DOMAIN-CONTAINING PROTEIN"/>
    <property type="match status" value="1"/>
</dbReference>
<feature type="transmembrane region" description="Helical" evidence="2">
    <location>
        <begin position="163"/>
        <end position="183"/>
    </location>
</feature>
<evidence type="ECO:0000313" key="4">
    <source>
        <dbReference type="Proteomes" id="UP000660729"/>
    </source>
</evidence>
<feature type="compositionally biased region" description="Basic and acidic residues" evidence="1">
    <location>
        <begin position="33"/>
        <end position="48"/>
    </location>
</feature>
<feature type="region of interest" description="Disordered" evidence="1">
    <location>
        <begin position="1"/>
        <end position="48"/>
    </location>
</feature>
<dbReference type="Pfam" id="PF11374">
    <property type="entry name" value="DUF3176"/>
    <property type="match status" value="1"/>
</dbReference>
<sequence>MSSFLAKFRQQRDLRTQHGPQSTDPLKGPTVRGRSDSDQSDKRYPHKTESPAQRLLAWWPELLSAFLSVGTLIAVAAILYSIDGEPLEKWDLPWQIKPNTVISTLITLVRLWMLLVIAECIGQLKWVYFEQKPHRLIDFETFDSASRGPWGAALLLARIRWRAIAASLGAILTILALAVDPFAQQVLSYVQHNSGSPTGQASLFTARSYDYNTHDSLNPSDRTKNNGLSAASLTALLPDDIALPNDNRFGCPSGNCTWPSSQSLGFCSSCNEVSANTTMTCTYDTSTTEGSAEKGYSLACEFTTPESGIQLQAEYNAYVTPNSTGDVNYLDFTPNRPDGSSQRYTLFNSSVDNILITEAKHAEFLSYAALSHSEDDNLQWKLWNNHSMAGWPNPKVYECQLSWCLKTYAANSAENGKLVEQEPTTEQLYRPYGMYAGAATGGNSSFHKCMSVDEAMEWQLSMPLGTIDVDQDQSVQAAYSKEDLPKAKICPSPEQIRNSTTAWGINIQDESLVGDSLLNILEHDLSNDYVGATALDQLFWSANDRNVSATLENIATRMTNALRQGPNSTAVIGEVHYLSTHIKVNWPWLSYPAVLVSLTVVFLILTTIFSAEKSQVAWKSSSLAVLFHGPAGFTEDELPDKRSQSMTATARQMAVQLQDDESGNLRLVKA</sequence>
<feature type="transmembrane region" description="Helical" evidence="2">
    <location>
        <begin position="588"/>
        <end position="611"/>
    </location>
</feature>
<dbReference type="Proteomes" id="UP000660729">
    <property type="component" value="Unassembled WGS sequence"/>
</dbReference>
<evidence type="ECO:0000256" key="2">
    <source>
        <dbReference type="SAM" id="Phobius"/>
    </source>
</evidence>
<comment type="caution">
    <text evidence="3">The sequence shown here is derived from an EMBL/GenBank/DDBJ whole genome shotgun (WGS) entry which is preliminary data.</text>
</comment>
<gene>
    <name evidence="3" type="ORF">HII31_09080</name>
</gene>
<keyword evidence="4" id="KW-1185">Reference proteome</keyword>